<dbReference type="Proteomes" id="UP000436088">
    <property type="component" value="Unassembled WGS sequence"/>
</dbReference>
<dbReference type="InterPro" id="IPR044792">
    <property type="entry name" value="TAR1"/>
</dbReference>
<comment type="caution">
    <text evidence="2">The sequence shown here is derived from an EMBL/GenBank/DDBJ whole genome shotgun (WGS) entry which is preliminary data.</text>
</comment>
<evidence type="ECO:0000313" key="3">
    <source>
        <dbReference type="Proteomes" id="UP000436088"/>
    </source>
</evidence>
<protein>
    <submittedName>
        <fullName evidence="2">Uncharacterized protein</fullName>
    </submittedName>
</protein>
<dbReference type="PANTHER" id="PTHR47188">
    <property type="entry name" value="PROTEIN TAR1"/>
    <property type="match status" value="1"/>
</dbReference>
<dbReference type="PANTHER" id="PTHR47188:SF1">
    <property type="entry name" value="PROTEIN TAR1"/>
    <property type="match status" value="1"/>
</dbReference>
<feature type="region of interest" description="Disordered" evidence="1">
    <location>
        <begin position="551"/>
        <end position="572"/>
    </location>
</feature>
<reference evidence="2" key="1">
    <citation type="submission" date="2019-09" db="EMBL/GenBank/DDBJ databases">
        <title>Draft genome information of white flower Hibiscus syriacus.</title>
        <authorList>
            <person name="Kim Y.-M."/>
        </authorList>
    </citation>
    <scope>NUCLEOTIDE SEQUENCE [LARGE SCALE GENOMIC DNA]</scope>
    <source>
        <strain evidence="2">YM2019G1</strain>
    </source>
</reference>
<evidence type="ECO:0000313" key="2">
    <source>
        <dbReference type="EMBL" id="KAE8729904.1"/>
    </source>
</evidence>
<gene>
    <name evidence="2" type="ORF">F3Y22_tig00003041pilonHSYRG00071</name>
</gene>
<dbReference type="AlphaFoldDB" id="A0A6A3CN28"/>
<sequence>MNICSKSTIRHPGKSPEEAVPSPSPGRHAATNSHRGSSSSSSPAADGFGTGTPVPSPQSQSFFRGYGSILLTSLAYIFPSTKGCSPWRPDAVMSTTGHGRNSVLQIFKGCRGRTGHHVTCGTLPTARPYLRLSHFQGILTRFPFEAHAKRAIRRAAPICIDGRSARANAPGFTATVAPSYSSRPSPCPDGRYRCGPPPEFPLASPCSGIVHHLSGPDRHALTRTLLRKSRSVGGAPVKDPANKFPYTLRVFCLLTRTYVRLLGPCFKTGRMGSPQADALSTLMSKHAETGRAGFHDQGDGISAGPWMKFTARLGLYSQTTRLIDSASWCDRVLARQALTLYDAPFQGTWARSIAEDTSPDYNSDVEVPPDLGLRCEQRKCDAKRVIESRSTSAHDSERGCSRHYHRSSRCGQRCVTPRQMCPQPNGLGRNLRSKTRWFTGLYNSYQVSYFITFFVDARAEISVAESHFYVFTIKQAYQCHTHTANGVETRHDHLFILISWHNSRRGLFVLPRRHRVVPPNSTKYMREQSITCPLHKSISIHAYRSTTYTTNDWPRSEGNNERGHTITAWHEN</sequence>
<feature type="region of interest" description="Disordered" evidence="1">
    <location>
        <begin position="1"/>
        <end position="56"/>
    </location>
</feature>
<organism evidence="2 3">
    <name type="scientific">Hibiscus syriacus</name>
    <name type="common">Rose of Sharon</name>
    <dbReference type="NCBI Taxonomy" id="106335"/>
    <lineage>
        <taxon>Eukaryota</taxon>
        <taxon>Viridiplantae</taxon>
        <taxon>Streptophyta</taxon>
        <taxon>Embryophyta</taxon>
        <taxon>Tracheophyta</taxon>
        <taxon>Spermatophyta</taxon>
        <taxon>Magnoliopsida</taxon>
        <taxon>eudicotyledons</taxon>
        <taxon>Gunneridae</taxon>
        <taxon>Pentapetalae</taxon>
        <taxon>rosids</taxon>
        <taxon>malvids</taxon>
        <taxon>Malvales</taxon>
        <taxon>Malvaceae</taxon>
        <taxon>Malvoideae</taxon>
        <taxon>Hibiscus</taxon>
    </lineage>
</organism>
<accession>A0A6A3CN28</accession>
<name>A0A6A3CN28_HIBSY</name>
<dbReference type="GO" id="GO:0043457">
    <property type="term" value="P:regulation of cellular respiration"/>
    <property type="evidence" value="ECO:0007669"/>
    <property type="project" value="InterPro"/>
</dbReference>
<evidence type="ECO:0000256" key="1">
    <source>
        <dbReference type="SAM" id="MobiDB-lite"/>
    </source>
</evidence>
<proteinExistence type="predicted"/>
<keyword evidence="3" id="KW-1185">Reference proteome</keyword>
<dbReference type="EMBL" id="VEPZ02000209">
    <property type="protein sequence ID" value="KAE8729904.1"/>
    <property type="molecule type" value="Genomic_DNA"/>
</dbReference>
<feature type="compositionally biased region" description="Basic and acidic residues" evidence="1">
    <location>
        <begin position="554"/>
        <end position="572"/>
    </location>
</feature>